<accession>W7CPW4</accession>
<keyword evidence="2" id="KW-0732">Signal</keyword>
<dbReference type="RefSeq" id="WP_156921200.1">
    <property type="nucleotide sequence ID" value="NZ_AODH01000039.1"/>
</dbReference>
<name>W7CPW4_9LIST</name>
<reference evidence="3 4" key="1">
    <citation type="submission" date="2012-12" db="EMBL/GenBank/DDBJ databases">
        <title>Novel taxa of Listeriaceae from agricultural environments in the United States.</title>
        <authorList>
            <person name="den Bakker H.C."/>
            <person name="Allred A."/>
            <person name="Warchocki S."/>
            <person name="Wright E.M."/>
            <person name="Burrell A."/>
            <person name="Nightingale K.K."/>
            <person name="Kephart D."/>
            <person name="Wiedmann M."/>
        </authorList>
    </citation>
    <scope>NUCLEOTIDE SEQUENCE [LARGE SCALE GENOMIC DNA]</scope>
    <source>
        <strain evidence="3 4">FSL F6-1037</strain>
    </source>
</reference>
<gene>
    <name evidence="3" type="ORF">BCAMP_09465</name>
</gene>
<dbReference type="STRING" id="1265861.BCAMP_09465"/>
<evidence type="ECO:0000313" key="4">
    <source>
        <dbReference type="Proteomes" id="UP000019243"/>
    </source>
</evidence>
<proteinExistence type="predicted"/>
<organism evidence="3 4">
    <name type="scientific">Brochothrix campestris FSL F6-1037</name>
    <dbReference type="NCBI Taxonomy" id="1265861"/>
    <lineage>
        <taxon>Bacteria</taxon>
        <taxon>Bacillati</taxon>
        <taxon>Bacillota</taxon>
        <taxon>Bacilli</taxon>
        <taxon>Bacillales</taxon>
        <taxon>Listeriaceae</taxon>
        <taxon>Brochothrix</taxon>
    </lineage>
</organism>
<keyword evidence="1" id="KW-0175">Coiled coil</keyword>
<comment type="caution">
    <text evidence="3">The sequence shown here is derived from an EMBL/GenBank/DDBJ whole genome shotgun (WGS) entry which is preliminary data.</text>
</comment>
<evidence type="ECO:0000256" key="1">
    <source>
        <dbReference type="SAM" id="Coils"/>
    </source>
</evidence>
<keyword evidence="4" id="KW-1185">Reference proteome</keyword>
<evidence type="ECO:0000256" key="2">
    <source>
        <dbReference type="SAM" id="SignalP"/>
    </source>
</evidence>
<evidence type="ECO:0000313" key="3">
    <source>
        <dbReference type="EMBL" id="EUJ37726.1"/>
    </source>
</evidence>
<dbReference type="Proteomes" id="UP000019243">
    <property type="component" value="Unassembled WGS sequence"/>
</dbReference>
<protein>
    <submittedName>
        <fullName evidence="3">Uncharacterized protein</fullName>
    </submittedName>
</protein>
<dbReference type="AlphaFoldDB" id="W7CPW4"/>
<feature type="signal peptide" evidence="2">
    <location>
        <begin position="1"/>
        <end position="25"/>
    </location>
</feature>
<dbReference type="EMBL" id="AODH01000039">
    <property type="protein sequence ID" value="EUJ37726.1"/>
    <property type="molecule type" value="Genomic_DNA"/>
</dbReference>
<feature type="coiled-coil region" evidence="1">
    <location>
        <begin position="32"/>
        <end position="59"/>
    </location>
</feature>
<sequence length="75" mass="8342">MLKKFITGTLIIGLTVPLGLNSVHADTYSDQIENIDIQAKTTKEQLVELTDKIKENQANSKKIVKRNKEAATSSR</sequence>
<feature type="chain" id="PRO_5004889998" evidence="2">
    <location>
        <begin position="26"/>
        <end position="75"/>
    </location>
</feature>